<reference evidence="4" key="1">
    <citation type="submission" date="2018-09" db="EMBL/GenBank/DDBJ databases">
        <title>Complete genome sequence of thermophilic cyanobacteria strain Thermosynechococcus elongatus PKUAC-SCTE542.</title>
        <authorList>
            <person name="Liang Y."/>
            <person name="Tang J."/>
            <person name="Daroch M."/>
        </authorList>
    </citation>
    <scope>NUCLEOTIDE SEQUENCE [LARGE SCALE GENOMIC DNA]</scope>
    <source>
        <strain evidence="4">E542</strain>
    </source>
</reference>
<dbReference type="AlphaFoldDB" id="A0A3B7MCZ4"/>
<dbReference type="Proteomes" id="UP000261812">
    <property type="component" value="Chromosome"/>
</dbReference>
<dbReference type="Gene3D" id="1.10.287.1490">
    <property type="match status" value="1"/>
</dbReference>
<feature type="region of interest" description="Disordered" evidence="2">
    <location>
        <begin position="1"/>
        <end position="29"/>
    </location>
</feature>
<gene>
    <name evidence="3" type="ORF">D3A95_01110</name>
</gene>
<keyword evidence="1" id="KW-0175">Coiled coil</keyword>
<dbReference type="KEGG" id="tsq:D3A95_01110"/>
<keyword evidence="4" id="KW-1185">Reference proteome</keyword>
<dbReference type="RefSeq" id="WP_181495604.1">
    <property type="nucleotide sequence ID" value="NZ_CP032152.1"/>
</dbReference>
<evidence type="ECO:0000313" key="3">
    <source>
        <dbReference type="EMBL" id="AXY67271.1"/>
    </source>
</evidence>
<feature type="coiled-coil region" evidence="1">
    <location>
        <begin position="50"/>
        <end position="274"/>
    </location>
</feature>
<organism evidence="3 4">
    <name type="scientific">Thermosynechococcus sichuanensis E542</name>
    <dbReference type="NCBI Taxonomy" id="2016101"/>
    <lineage>
        <taxon>Bacteria</taxon>
        <taxon>Bacillati</taxon>
        <taxon>Cyanobacteriota</taxon>
        <taxon>Cyanophyceae</taxon>
        <taxon>Acaryochloridales</taxon>
        <taxon>Thermosynechococcaceae</taxon>
        <taxon>Thermosynechococcus</taxon>
        <taxon>Thermosynechococcus sichuanensis</taxon>
    </lineage>
</organism>
<name>A0A3B7MCZ4_9CYAN</name>
<accession>A0A3B7MCZ4</accession>
<protein>
    <recommendedName>
        <fullName evidence="5">Chromosome partition protein Smc</fullName>
    </recommendedName>
</protein>
<sequence>MASPEPPSNQPDDLLENIMSDLGELDEPPAQEIDLNSLTAELESLTSTAEQRAIAQNQALQEQISQLTAELNNVQQQREQLSQDLARLQQEHEVLLAKMKELGTQAATPAVETASLEAEIARLREENATLSGLRQNLEQELAQALIQQDDLQQQLATLQLQASQIQELQTQVATLQSQVAQIQELQDQLASLQTEKTALEQQLETLLAASPPAPLEDTALLGNPPDAGLAQQLAEITRQLTQVERERDRLQEELAQTQNELHGLQHDLEVLRNQSSTVVPTELTLAAQDSLKRQQPRRDTVLWISGIAATVVSALSVSLNLPQPIGRIIPPVAALAVPVITTLAGRGGSTSSEKTA</sequence>
<evidence type="ECO:0000256" key="2">
    <source>
        <dbReference type="SAM" id="MobiDB-lite"/>
    </source>
</evidence>
<evidence type="ECO:0008006" key="5">
    <source>
        <dbReference type="Google" id="ProtNLM"/>
    </source>
</evidence>
<evidence type="ECO:0000313" key="4">
    <source>
        <dbReference type="Proteomes" id="UP000261812"/>
    </source>
</evidence>
<evidence type="ECO:0000256" key="1">
    <source>
        <dbReference type="SAM" id="Coils"/>
    </source>
</evidence>
<proteinExistence type="predicted"/>
<dbReference type="EMBL" id="CP032152">
    <property type="protein sequence ID" value="AXY67271.1"/>
    <property type="molecule type" value="Genomic_DNA"/>
</dbReference>